<dbReference type="GO" id="GO:0005737">
    <property type="term" value="C:cytoplasm"/>
    <property type="evidence" value="ECO:0007669"/>
    <property type="project" value="UniProtKB-SubCell"/>
</dbReference>
<dbReference type="Pfam" id="PF00004">
    <property type="entry name" value="AAA"/>
    <property type="match status" value="1"/>
</dbReference>
<reference evidence="9 10" key="1">
    <citation type="submission" date="2024-11" db="EMBL/GenBank/DDBJ databases">
        <title>A near-complete genome assembly of Cinchona calisaya.</title>
        <authorList>
            <person name="Lian D.C."/>
            <person name="Zhao X.W."/>
            <person name="Wei L."/>
        </authorList>
    </citation>
    <scope>NUCLEOTIDE SEQUENCE [LARGE SCALE GENOMIC DNA]</scope>
    <source>
        <tissue evidence="9">Nenye</tissue>
    </source>
</reference>
<gene>
    <name evidence="9" type="ORF">ACH5RR_034827</name>
</gene>
<dbReference type="Gene3D" id="3.40.50.300">
    <property type="entry name" value="P-loop containing nucleotide triphosphate hydrolases"/>
    <property type="match status" value="1"/>
</dbReference>
<feature type="domain" description="AAA+ ATPase" evidence="8">
    <location>
        <begin position="216"/>
        <end position="362"/>
    </location>
</feature>
<evidence type="ECO:0000256" key="1">
    <source>
        <dbReference type="ARBA" id="ARBA00006914"/>
    </source>
</evidence>
<keyword evidence="10" id="KW-1185">Reference proteome</keyword>
<dbReference type="InterPro" id="IPR039812">
    <property type="entry name" value="Vesicle-fus_ATPase"/>
</dbReference>
<dbReference type="AlphaFoldDB" id="A0ABD2YE51"/>
<comment type="function">
    <text evidence="7">Required for vesicle-mediated transport. Catalyzes the fusion of transport vesicles within the Golgi cisternae. Is also required for transport from the endoplasmic reticulum to the Golgi stack. Seems to function as a fusion protein required for the delivery of cargo proteins to all compartments of the Golgi stack independent of vesicle origin.</text>
</comment>
<comment type="similarity">
    <text evidence="1 6">Belongs to the AAA ATPase family.</text>
</comment>
<dbReference type="Proteomes" id="UP001630127">
    <property type="component" value="Unassembled WGS sequence"/>
</dbReference>
<evidence type="ECO:0000256" key="2">
    <source>
        <dbReference type="ARBA" id="ARBA00022448"/>
    </source>
</evidence>
<keyword evidence="5 7" id="KW-0653">Protein transport</keyword>
<dbReference type="PANTHER" id="PTHR23078:SF3">
    <property type="entry name" value="VESICLE-FUSING ATPASE"/>
    <property type="match status" value="1"/>
</dbReference>
<comment type="cofactor">
    <cofactor evidence="7">
        <name>Mg(2+)</name>
        <dbReference type="ChEBI" id="CHEBI:18420"/>
    </cofactor>
    <text evidence="7">Binds 1 Mg(2+) ion per subunit.</text>
</comment>
<evidence type="ECO:0000256" key="5">
    <source>
        <dbReference type="ARBA" id="ARBA00022927"/>
    </source>
</evidence>
<dbReference type="SMART" id="SM00382">
    <property type="entry name" value="AAA"/>
    <property type="match status" value="1"/>
</dbReference>
<evidence type="ECO:0000256" key="7">
    <source>
        <dbReference type="RuleBase" id="RU367045"/>
    </source>
</evidence>
<accession>A0ABD2YE51</accession>
<proteinExistence type="inferred from homology"/>
<dbReference type="PROSITE" id="PS00674">
    <property type="entry name" value="AAA"/>
    <property type="match status" value="1"/>
</dbReference>
<evidence type="ECO:0000256" key="3">
    <source>
        <dbReference type="ARBA" id="ARBA00022741"/>
    </source>
</evidence>
<dbReference type="GO" id="GO:0016787">
    <property type="term" value="F:hydrolase activity"/>
    <property type="evidence" value="ECO:0007669"/>
    <property type="project" value="UniProtKB-KW"/>
</dbReference>
<keyword evidence="3 6" id="KW-0547">Nucleotide-binding</keyword>
<dbReference type="GO" id="GO:0015031">
    <property type="term" value="P:protein transport"/>
    <property type="evidence" value="ECO:0007669"/>
    <property type="project" value="UniProtKB-KW"/>
</dbReference>
<dbReference type="InterPro" id="IPR003593">
    <property type="entry name" value="AAA+_ATPase"/>
</dbReference>
<protein>
    <recommendedName>
        <fullName evidence="7">Vesicle-fusing ATPase</fullName>
        <ecNumber evidence="7">3.6.4.6</ecNumber>
    </recommendedName>
</protein>
<comment type="subcellular location">
    <subcellularLocation>
        <location evidence="7">Cytoplasm</location>
    </subcellularLocation>
</comment>
<dbReference type="InterPro" id="IPR003959">
    <property type="entry name" value="ATPase_AAA_core"/>
</dbReference>
<organism evidence="9 10">
    <name type="scientific">Cinchona calisaya</name>
    <dbReference type="NCBI Taxonomy" id="153742"/>
    <lineage>
        <taxon>Eukaryota</taxon>
        <taxon>Viridiplantae</taxon>
        <taxon>Streptophyta</taxon>
        <taxon>Embryophyta</taxon>
        <taxon>Tracheophyta</taxon>
        <taxon>Spermatophyta</taxon>
        <taxon>Magnoliopsida</taxon>
        <taxon>eudicotyledons</taxon>
        <taxon>Gunneridae</taxon>
        <taxon>Pentapetalae</taxon>
        <taxon>asterids</taxon>
        <taxon>lamiids</taxon>
        <taxon>Gentianales</taxon>
        <taxon>Rubiaceae</taxon>
        <taxon>Cinchonoideae</taxon>
        <taxon>Cinchoneae</taxon>
        <taxon>Cinchona</taxon>
    </lineage>
</organism>
<dbReference type="GO" id="GO:0046872">
    <property type="term" value="F:metal ion binding"/>
    <property type="evidence" value="ECO:0007669"/>
    <property type="project" value="UniProtKB-UniRule"/>
</dbReference>
<keyword evidence="7" id="KW-0479">Metal-binding</keyword>
<dbReference type="EMBL" id="JBJUIK010000014">
    <property type="protein sequence ID" value="KAL3504986.1"/>
    <property type="molecule type" value="Genomic_DNA"/>
</dbReference>
<evidence type="ECO:0000313" key="10">
    <source>
        <dbReference type="Proteomes" id="UP001630127"/>
    </source>
</evidence>
<evidence type="ECO:0000256" key="4">
    <source>
        <dbReference type="ARBA" id="ARBA00022840"/>
    </source>
</evidence>
<comment type="catalytic activity">
    <reaction evidence="7">
        <text>ATP + H2O = ADP + phosphate + H(+)</text>
        <dbReference type="Rhea" id="RHEA:13065"/>
        <dbReference type="ChEBI" id="CHEBI:15377"/>
        <dbReference type="ChEBI" id="CHEBI:15378"/>
        <dbReference type="ChEBI" id="CHEBI:30616"/>
        <dbReference type="ChEBI" id="CHEBI:43474"/>
        <dbReference type="ChEBI" id="CHEBI:456216"/>
        <dbReference type="EC" id="3.6.4.6"/>
    </reaction>
</comment>
<dbReference type="Gene3D" id="1.10.8.60">
    <property type="match status" value="1"/>
</dbReference>
<name>A0ABD2YE51_9GENT</name>
<dbReference type="InterPro" id="IPR003960">
    <property type="entry name" value="ATPase_AAA_CS"/>
</dbReference>
<dbReference type="InterPro" id="IPR027417">
    <property type="entry name" value="P-loop_NTPase"/>
</dbReference>
<dbReference type="GO" id="GO:0005524">
    <property type="term" value="F:ATP binding"/>
    <property type="evidence" value="ECO:0007669"/>
    <property type="project" value="UniProtKB-UniRule"/>
</dbReference>
<keyword evidence="4 6" id="KW-0067">ATP-binding</keyword>
<keyword evidence="7" id="KW-0378">Hydrolase</keyword>
<dbReference type="EC" id="3.6.4.6" evidence="7"/>
<keyword evidence="2 7" id="KW-0813">Transport</keyword>
<keyword evidence="7" id="KW-0460">Magnesium</keyword>
<sequence length="516" mass="57359">MNLKVVILADEDERRHTNCGFLSTEDMAEDRGLVRNHNTTAVRGQLGLSKQQCAFAKLKAGDQVELALSRRADEQLESYYELEIEIELESPHVNPQVPVVSEGQYMTILHNGISWLCTVVSGNVRRLNNVGEWDVFRLEQGIVNDETELSIEIPEGQPVIGCEVAKTILKEKLDEAAVEDSMGITGITSQVLEMIRPAFLSRMMTPGRAMREHPKHKKGVLLYGPPGTGKTLIAKNICKLFNTKEPVVIYGPSLFSPPHPESEKNIFNMLELAFKDWKRYGPKSDLHVLIIDGVDCVAKKRTGNQFHNEDEKNVAQFLALLEGLKALHNILIIGTTNKIDQIDDAFLRSGRMELQIYIDFPNEQERTKIFDAMIREVGVPVDDTVNLLELARTTEGCSIADLAAIIHDARDLAAAKPALLGLIPSNEMIMTMSHFADAARLKMATVREFRLGTSSTMQGSDENNAGSLWAAIARMQDDIVNLKAEISKLKTTIALEEEPESEKFVLVSSNTSSSHI</sequence>
<evidence type="ECO:0000259" key="8">
    <source>
        <dbReference type="SMART" id="SM00382"/>
    </source>
</evidence>
<keyword evidence="7" id="KW-0963">Cytoplasm</keyword>
<comment type="caution">
    <text evidence="9">The sequence shown here is derived from an EMBL/GenBank/DDBJ whole genome shotgun (WGS) entry which is preliminary data.</text>
</comment>
<evidence type="ECO:0000313" key="9">
    <source>
        <dbReference type="EMBL" id="KAL3504986.1"/>
    </source>
</evidence>
<keyword evidence="7" id="KW-0931">ER-Golgi transport</keyword>
<dbReference type="GO" id="GO:0016192">
    <property type="term" value="P:vesicle-mediated transport"/>
    <property type="evidence" value="ECO:0007669"/>
    <property type="project" value="UniProtKB-KW"/>
</dbReference>
<dbReference type="SUPFAM" id="SSF52540">
    <property type="entry name" value="P-loop containing nucleoside triphosphate hydrolases"/>
    <property type="match status" value="1"/>
</dbReference>
<dbReference type="PANTHER" id="PTHR23078">
    <property type="entry name" value="VESICULAR-FUSION PROTEIN NSF"/>
    <property type="match status" value="1"/>
</dbReference>
<evidence type="ECO:0000256" key="6">
    <source>
        <dbReference type="RuleBase" id="RU003651"/>
    </source>
</evidence>